<keyword evidence="2" id="KW-1185">Reference proteome</keyword>
<protein>
    <submittedName>
        <fullName evidence="1">Uncharacterized protein</fullName>
    </submittedName>
</protein>
<evidence type="ECO:0000313" key="1">
    <source>
        <dbReference type="EMBL" id="TYA13597.1"/>
    </source>
</evidence>
<name>A0A5D0CXJ8_9BACL</name>
<dbReference type="AlphaFoldDB" id="A0A5D0CXJ8"/>
<organism evidence="1 2">
    <name type="scientific">Paenibacillus faecis</name>
    <dbReference type="NCBI Taxonomy" id="862114"/>
    <lineage>
        <taxon>Bacteria</taxon>
        <taxon>Bacillati</taxon>
        <taxon>Bacillota</taxon>
        <taxon>Bacilli</taxon>
        <taxon>Bacillales</taxon>
        <taxon>Paenibacillaceae</taxon>
        <taxon>Paenibacillus</taxon>
    </lineage>
</organism>
<comment type="caution">
    <text evidence="1">The sequence shown here is derived from an EMBL/GenBank/DDBJ whole genome shotgun (WGS) entry which is preliminary data.</text>
</comment>
<dbReference type="OrthoDB" id="2626392at2"/>
<dbReference type="EMBL" id="VSDO01000002">
    <property type="protein sequence ID" value="TYA13597.1"/>
    <property type="molecule type" value="Genomic_DNA"/>
</dbReference>
<evidence type="ECO:0000313" key="2">
    <source>
        <dbReference type="Proteomes" id="UP000325218"/>
    </source>
</evidence>
<sequence>MLNAVKSMVWLGVAASVCFTALLLTLERSRDFDLALQRILPYVQGQKASVASTLGREAEGLDLAVKYKGSHILYGLREWAGEGLEITIDSKQIPYDGEPVYEPGGSGDRDLRSALSLLDLQGDYRADCYYDAGEHLYKLAFNKI</sequence>
<dbReference type="Proteomes" id="UP000325218">
    <property type="component" value="Unassembled WGS sequence"/>
</dbReference>
<dbReference type="RefSeq" id="WP_148452436.1">
    <property type="nucleotide sequence ID" value="NZ_VSDO01000002.1"/>
</dbReference>
<proteinExistence type="predicted"/>
<reference evidence="1 2" key="1">
    <citation type="submission" date="2019-08" db="EMBL/GenBank/DDBJ databases">
        <title>Genome sequencing of Paenibacillus faecis DSM 23593(T).</title>
        <authorList>
            <person name="Kook J.-K."/>
            <person name="Park S.-N."/>
            <person name="Lim Y.K."/>
        </authorList>
    </citation>
    <scope>NUCLEOTIDE SEQUENCE [LARGE SCALE GENOMIC DNA]</scope>
    <source>
        <strain evidence="1 2">DSM 23593</strain>
    </source>
</reference>
<gene>
    <name evidence="1" type="ORF">FRY98_13235</name>
</gene>
<accession>A0A5D0CXJ8</accession>